<accession>A0A4Y2QHL3</accession>
<feature type="transmembrane region" description="Helical" evidence="1">
    <location>
        <begin position="246"/>
        <end position="268"/>
    </location>
</feature>
<dbReference type="EMBL" id="BGPR01013911">
    <property type="protein sequence ID" value="GBN62779.1"/>
    <property type="molecule type" value="Genomic_DNA"/>
</dbReference>
<keyword evidence="1" id="KW-0812">Transmembrane</keyword>
<keyword evidence="4" id="KW-1185">Reference proteome</keyword>
<protein>
    <submittedName>
        <fullName evidence="3">Uncharacterized protein</fullName>
    </submittedName>
</protein>
<dbReference type="AlphaFoldDB" id="A0A4Y2QHL3"/>
<feature type="chain" id="PRO_5021425239" evidence="2">
    <location>
        <begin position="22"/>
        <end position="273"/>
    </location>
</feature>
<evidence type="ECO:0000313" key="4">
    <source>
        <dbReference type="Proteomes" id="UP000499080"/>
    </source>
</evidence>
<dbReference type="OrthoDB" id="6435741at2759"/>
<dbReference type="Proteomes" id="UP000499080">
    <property type="component" value="Unassembled WGS sequence"/>
</dbReference>
<feature type="signal peptide" evidence="2">
    <location>
        <begin position="1"/>
        <end position="21"/>
    </location>
</feature>
<keyword evidence="1" id="KW-1133">Transmembrane helix</keyword>
<evidence type="ECO:0000256" key="1">
    <source>
        <dbReference type="SAM" id="Phobius"/>
    </source>
</evidence>
<reference evidence="3 4" key="1">
    <citation type="journal article" date="2019" name="Sci. Rep.">
        <title>Orb-weaving spider Araneus ventricosus genome elucidates the spidroin gene catalogue.</title>
        <authorList>
            <person name="Kono N."/>
            <person name="Nakamura H."/>
            <person name="Ohtoshi R."/>
            <person name="Moran D.A.P."/>
            <person name="Shinohara A."/>
            <person name="Yoshida Y."/>
            <person name="Fujiwara M."/>
            <person name="Mori M."/>
            <person name="Tomita M."/>
            <person name="Arakawa K."/>
        </authorList>
    </citation>
    <scope>NUCLEOTIDE SEQUENCE [LARGE SCALE GENOMIC DNA]</scope>
</reference>
<keyword evidence="2" id="KW-0732">Signal</keyword>
<sequence>MAGKWFLGCFLVLFLAWEINCQEGPPVISGSYKAIGEMVETLEDGSNLLTQIAFEETYDEERQMAAFRVWMVGMNVTFVENFVTNQTFQLNGTGCSQITVNEWIKTPAPPSLTAYEDINGTVRFSLKQLFALDKRYLKGQKQSTTFRGIPANKWMYEIRGRDDATNKATILNIYAFWSDGSWDTLSSSNKIVPLGYIVTRMNYTRGDPRFKIHEQFINVYGFLAGVTDPKLLEPIQGLYFPFRKQIVFLFFFCYLIALIIQNTFLSAYSRFRL</sequence>
<keyword evidence="1" id="KW-0472">Membrane</keyword>
<gene>
    <name evidence="3" type="ORF">AVEN_85560_1</name>
</gene>
<evidence type="ECO:0000256" key="2">
    <source>
        <dbReference type="SAM" id="SignalP"/>
    </source>
</evidence>
<evidence type="ECO:0000313" key="3">
    <source>
        <dbReference type="EMBL" id="GBN62779.1"/>
    </source>
</evidence>
<organism evidence="3 4">
    <name type="scientific">Araneus ventricosus</name>
    <name type="common">Orbweaver spider</name>
    <name type="synonym">Epeira ventricosa</name>
    <dbReference type="NCBI Taxonomy" id="182803"/>
    <lineage>
        <taxon>Eukaryota</taxon>
        <taxon>Metazoa</taxon>
        <taxon>Ecdysozoa</taxon>
        <taxon>Arthropoda</taxon>
        <taxon>Chelicerata</taxon>
        <taxon>Arachnida</taxon>
        <taxon>Araneae</taxon>
        <taxon>Araneomorphae</taxon>
        <taxon>Entelegynae</taxon>
        <taxon>Araneoidea</taxon>
        <taxon>Araneidae</taxon>
        <taxon>Araneus</taxon>
    </lineage>
</organism>
<proteinExistence type="predicted"/>
<name>A0A4Y2QHL3_ARAVE</name>
<comment type="caution">
    <text evidence="3">The sequence shown here is derived from an EMBL/GenBank/DDBJ whole genome shotgun (WGS) entry which is preliminary data.</text>
</comment>